<gene>
    <name evidence="5" type="primary">Aste57867_18203</name>
    <name evidence="4" type="ORF">As57867_018141</name>
    <name evidence="5" type="ORF">ASTE57867_18203</name>
</gene>
<evidence type="ECO:0000256" key="2">
    <source>
        <dbReference type="ARBA" id="ARBA00023002"/>
    </source>
</evidence>
<dbReference type="PANTHER" id="PTHR42760:SF133">
    <property type="entry name" value="3-OXOACYL-[ACYL-CARRIER-PROTEIN] REDUCTASE"/>
    <property type="match status" value="1"/>
</dbReference>
<evidence type="ECO:0000313" key="5">
    <source>
        <dbReference type="EMBL" id="VFT94941.1"/>
    </source>
</evidence>
<evidence type="ECO:0000259" key="3">
    <source>
        <dbReference type="SMART" id="SM00822"/>
    </source>
</evidence>
<dbReference type="AlphaFoldDB" id="A0A485LAC8"/>
<evidence type="ECO:0000313" key="6">
    <source>
        <dbReference type="Proteomes" id="UP000332933"/>
    </source>
</evidence>
<dbReference type="Proteomes" id="UP000332933">
    <property type="component" value="Unassembled WGS sequence"/>
</dbReference>
<evidence type="ECO:0000256" key="1">
    <source>
        <dbReference type="ARBA" id="ARBA00006484"/>
    </source>
</evidence>
<keyword evidence="6" id="KW-1185">Reference proteome</keyword>
<dbReference type="SMART" id="SM00822">
    <property type="entry name" value="PKS_KR"/>
    <property type="match status" value="1"/>
</dbReference>
<dbReference type="FunFam" id="3.40.50.720:FF:000173">
    <property type="entry name" value="3-oxoacyl-[acyl-carrier protein] reductase"/>
    <property type="match status" value="1"/>
</dbReference>
<dbReference type="PRINTS" id="PR00080">
    <property type="entry name" value="SDRFAMILY"/>
</dbReference>
<keyword evidence="2" id="KW-0560">Oxidoreductase</keyword>
<dbReference type="InterPro" id="IPR036291">
    <property type="entry name" value="NAD(P)-bd_dom_sf"/>
</dbReference>
<dbReference type="PRINTS" id="PR00081">
    <property type="entry name" value="GDHRDH"/>
</dbReference>
<dbReference type="OrthoDB" id="1393670at2759"/>
<reference evidence="5 6" key="1">
    <citation type="submission" date="2019-03" db="EMBL/GenBank/DDBJ databases">
        <authorList>
            <person name="Gaulin E."/>
            <person name="Dumas B."/>
        </authorList>
    </citation>
    <scope>NUCLEOTIDE SEQUENCE [LARGE SCALE GENOMIC DNA]</scope>
    <source>
        <strain evidence="5">CBS 568.67</strain>
    </source>
</reference>
<evidence type="ECO:0000313" key="4">
    <source>
        <dbReference type="EMBL" id="KAF0690368.1"/>
    </source>
</evidence>
<dbReference type="InterPro" id="IPR057326">
    <property type="entry name" value="KR_dom"/>
</dbReference>
<sequence length="242" mass="25269">MKRIALVTGGSRGIGFAVAQKLHAEGWLVALTARCQKRASDAAASISPEVIGIAYDASDSNSAVAAIREVGERHGGAITGLVNAAGETHNALLLRLREVDAQRMLQTNLLGPMLMSKATAKGMLQQKQGSIVNIGSVVGSEGNAGQCAYSASKAGLLGLTTSLAKELGPKNIRVNLVEPGFIATEMTATNMTDEARHRTMDQIVLGRFGKPEDVANIVAFLLSDQAAYITGQCLRVDGGLVI</sequence>
<dbReference type="GO" id="GO:0016616">
    <property type="term" value="F:oxidoreductase activity, acting on the CH-OH group of donors, NAD or NADP as acceptor"/>
    <property type="evidence" value="ECO:0007669"/>
    <property type="project" value="TreeGrafter"/>
</dbReference>
<protein>
    <submittedName>
        <fullName evidence="5">Aste57867_18203 protein</fullName>
    </submittedName>
</protein>
<dbReference type="Pfam" id="PF13561">
    <property type="entry name" value="adh_short_C2"/>
    <property type="match status" value="1"/>
</dbReference>
<dbReference type="PROSITE" id="PS00061">
    <property type="entry name" value="ADH_SHORT"/>
    <property type="match status" value="1"/>
</dbReference>
<comment type="similarity">
    <text evidence="1">Belongs to the short-chain dehydrogenases/reductases (SDR) family.</text>
</comment>
<accession>A0A485LAC8</accession>
<dbReference type="InterPro" id="IPR020904">
    <property type="entry name" value="Sc_DH/Rdtase_CS"/>
</dbReference>
<dbReference type="EMBL" id="CAADRA010006400">
    <property type="protein sequence ID" value="VFT94941.1"/>
    <property type="molecule type" value="Genomic_DNA"/>
</dbReference>
<reference evidence="4" key="2">
    <citation type="submission" date="2019-06" db="EMBL/GenBank/DDBJ databases">
        <title>Genomics analysis of Aphanomyces spp. identifies a new class of oomycete effector associated with host adaptation.</title>
        <authorList>
            <person name="Gaulin E."/>
        </authorList>
    </citation>
    <scope>NUCLEOTIDE SEQUENCE</scope>
    <source>
        <strain evidence="4">CBS 578.67</strain>
    </source>
</reference>
<dbReference type="SUPFAM" id="SSF51735">
    <property type="entry name" value="NAD(P)-binding Rossmann-fold domains"/>
    <property type="match status" value="1"/>
</dbReference>
<dbReference type="Gene3D" id="3.40.50.720">
    <property type="entry name" value="NAD(P)-binding Rossmann-like Domain"/>
    <property type="match status" value="1"/>
</dbReference>
<dbReference type="NCBIfam" id="NF005559">
    <property type="entry name" value="PRK07231.1"/>
    <property type="match status" value="1"/>
</dbReference>
<dbReference type="InterPro" id="IPR002347">
    <property type="entry name" value="SDR_fam"/>
</dbReference>
<name>A0A485LAC8_9STRA</name>
<proteinExistence type="inferred from homology"/>
<dbReference type="PANTHER" id="PTHR42760">
    <property type="entry name" value="SHORT-CHAIN DEHYDROGENASES/REDUCTASES FAMILY MEMBER"/>
    <property type="match status" value="1"/>
</dbReference>
<organism evidence="5 6">
    <name type="scientific">Aphanomyces stellatus</name>
    <dbReference type="NCBI Taxonomy" id="120398"/>
    <lineage>
        <taxon>Eukaryota</taxon>
        <taxon>Sar</taxon>
        <taxon>Stramenopiles</taxon>
        <taxon>Oomycota</taxon>
        <taxon>Saprolegniomycetes</taxon>
        <taxon>Saprolegniales</taxon>
        <taxon>Verrucalvaceae</taxon>
        <taxon>Aphanomyces</taxon>
    </lineage>
</organism>
<dbReference type="EMBL" id="VJMH01006379">
    <property type="protein sequence ID" value="KAF0690368.1"/>
    <property type="molecule type" value="Genomic_DNA"/>
</dbReference>
<feature type="domain" description="Ketoreductase" evidence="3">
    <location>
        <begin position="3"/>
        <end position="180"/>
    </location>
</feature>